<evidence type="ECO:0000256" key="2">
    <source>
        <dbReference type="ARBA" id="ARBA00008520"/>
    </source>
</evidence>
<evidence type="ECO:0000313" key="7">
    <source>
        <dbReference type="EMBL" id="QBE66406.1"/>
    </source>
</evidence>
<dbReference type="OrthoDB" id="5580590at2"/>
<dbReference type="InterPro" id="IPR050490">
    <property type="entry name" value="Bact_solute-bd_prot1"/>
</dbReference>
<dbReference type="EMBL" id="CP035913">
    <property type="protein sequence ID" value="QBE66406.1"/>
    <property type="molecule type" value="Genomic_DNA"/>
</dbReference>
<evidence type="ECO:0000256" key="6">
    <source>
        <dbReference type="ARBA" id="ARBA00049753"/>
    </source>
</evidence>
<gene>
    <name evidence="7" type="ORF">EWM63_28385</name>
</gene>
<organism evidence="7 8">
    <name type="scientific">Pseudoduganella lutea</name>
    <dbReference type="NCBI Taxonomy" id="321985"/>
    <lineage>
        <taxon>Bacteria</taxon>
        <taxon>Pseudomonadati</taxon>
        <taxon>Pseudomonadota</taxon>
        <taxon>Betaproteobacteria</taxon>
        <taxon>Burkholderiales</taxon>
        <taxon>Oxalobacteraceae</taxon>
        <taxon>Telluria group</taxon>
        <taxon>Pseudoduganella</taxon>
    </lineage>
</organism>
<accession>A0A4P6L411</accession>
<keyword evidence="8" id="KW-1185">Reference proteome</keyword>
<evidence type="ECO:0000256" key="4">
    <source>
        <dbReference type="ARBA" id="ARBA00022729"/>
    </source>
</evidence>
<reference evidence="7 8" key="1">
    <citation type="submission" date="2019-02" db="EMBL/GenBank/DDBJ databases">
        <title>Draft Genome Sequences of Six Type Strains of the Genus Massilia.</title>
        <authorList>
            <person name="Miess H."/>
            <person name="Frediansyhah A."/>
            <person name="Gross H."/>
        </authorList>
    </citation>
    <scope>NUCLEOTIDE SEQUENCE [LARGE SCALE GENOMIC DNA]</scope>
    <source>
        <strain evidence="7 8">DSM 17473</strain>
    </source>
</reference>
<evidence type="ECO:0000313" key="8">
    <source>
        <dbReference type="Proteomes" id="UP000290637"/>
    </source>
</evidence>
<dbReference type="KEGG" id="plue:EWM63_28385"/>
<dbReference type="InterPro" id="IPR006059">
    <property type="entry name" value="SBP"/>
</dbReference>
<dbReference type="AlphaFoldDB" id="A0A4P6L411"/>
<keyword evidence="3" id="KW-0813">Transport</keyword>
<dbReference type="Pfam" id="PF01547">
    <property type="entry name" value="SBP_bac_1"/>
    <property type="match status" value="1"/>
</dbReference>
<comment type="function">
    <text evidence="5">Part of a binding-protein-dependent transport system for a sugar.</text>
</comment>
<comment type="similarity">
    <text evidence="2">Belongs to the bacterial solute-binding protein 1 family.</text>
</comment>
<protein>
    <recommendedName>
        <fullName evidence="6">Probable sugar-binding periplasmic protein</fullName>
    </recommendedName>
</protein>
<evidence type="ECO:0000256" key="3">
    <source>
        <dbReference type="ARBA" id="ARBA00022448"/>
    </source>
</evidence>
<comment type="subcellular location">
    <subcellularLocation>
        <location evidence="1">Periplasm</location>
    </subcellularLocation>
</comment>
<keyword evidence="4" id="KW-0732">Signal</keyword>
<evidence type="ECO:0000256" key="1">
    <source>
        <dbReference type="ARBA" id="ARBA00004418"/>
    </source>
</evidence>
<proteinExistence type="inferred from homology"/>
<sequence>MGRRVRCQVPGRATHCSHRKGPQVARLYRRRRGGNGMAAALLQFRVLSGNPPSLAQVQTPVIAEWARQGRLGNVDIVARTQNWDALLPLQVRAAVQHDGKYVAVPVNVHRLNWLWINTSALERAGASVPSTWQEFFDTAEKLKRAGFVALAHGGEQWQDHLLFQTVALGVGGGEFYVKALLEFDPAALSSLTMEQVLLTFRRLKQYTQPKEPARRWMKASEMLINGSAGMQFMGDWAKPTFTGAKARSGWAFHCTAAPGTAQYFLFATDAFAVFRPDGAEAARAQLDFAGVAMSAPVQTSFNLAKGSIPVRLDMDARSFDHCGVIAVQAYRRAAHNGNLIPNATVSARRDVEQRIPAITSAFWRDGRITPQTAMKRLVQAVRQHP</sequence>
<dbReference type="SUPFAM" id="SSF53850">
    <property type="entry name" value="Periplasmic binding protein-like II"/>
    <property type="match status" value="1"/>
</dbReference>
<evidence type="ECO:0000256" key="5">
    <source>
        <dbReference type="ARBA" id="ARBA00049629"/>
    </source>
</evidence>
<name>A0A4P6L411_9BURK</name>
<dbReference type="PANTHER" id="PTHR43649:SF28">
    <property type="entry name" value="BINDING PROTEIN COMPONENT OF ABC SUGAR TRANSPORTER-RELATED"/>
    <property type="match status" value="1"/>
</dbReference>
<dbReference type="Gene3D" id="3.40.190.10">
    <property type="entry name" value="Periplasmic binding protein-like II"/>
    <property type="match status" value="2"/>
</dbReference>
<dbReference type="GO" id="GO:0042597">
    <property type="term" value="C:periplasmic space"/>
    <property type="evidence" value="ECO:0007669"/>
    <property type="project" value="UniProtKB-SubCell"/>
</dbReference>
<dbReference type="Proteomes" id="UP000290637">
    <property type="component" value="Chromosome"/>
</dbReference>
<dbReference type="PANTHER" id="PTHR43649">
    <property type="entry name" value="ARABINOSE-BINDING PROTEIN-RELATED"/>
    <property type="match status" value="1"/>
</dbReference>